<accession>A0A0F9LKI4</accession>
<protein>
    <submittedName>
        <fullName evidence="1">Uncharacterized protein</fullName>
    </submittedName>
</protein>
<evidence type="ECO:0000313" key="1">
    <source>
        <dbReference type="EMBL" id="KKM64755.1"/>
    </source>
</evidence>
<reference evidence="1" key="1">
    <citation type="journal article" date="2015" name="Nature">
        <title>Complex archaea that bridge the gap between prokaryotes and eukaryotes.</title>
        <authorList>
            <person name="Spang A."/>
            <person name="Saw J.H."/>
            <person name="Jorgensen S.L."/>
            <person name="Zaremba-Niedzwiedzka K."/>
            <person name="Martijn J."/>
            <person name="Lind A.E."/>
            <person name="van Eijk R."/>
            <person name="Schleper C."/>
            <person name="Guy L."/>
            <person name="Ettema T.J."/>
        </authorList>
    </citation>
    <scope>NUCLEOTIDE SEQUENCE</scope>
</reference>
<gene>
    <name evidence="1" type="ORF">LCGC14_1498290</name>
</gene>
<name>A0A0F9LKI4_9ZZZZ</name>
<dbReference type="EMBL" id="LAZR01010841">
    <property type="protein sequence ID" value="KKM64755.1"/>
    <property type="molecule type" value="Genomic_DNA"/>
</dbReference>
<dbReference type="AlphaFoldDB" id="A0A0F9LKI4"/>
<organism evidence="1">
    <name type="scientific">marine sediment metagenome</name>
    <dbReference type="NCBI Taxonomy" id="412755"/>
    <lineage>
        <taxon>unclassified sequences</taxon>
        <taxon>metagenomes</taxon>
        <taxon>ecological metagenomes</taxon>
    </lineage>
</organism>
<sequence length="68" mass="7841">MTKYARELADDIRRHNRWHKEPFTEAQIGVIADCLKFIKGSGSDDRRYWLDYIAGRCGPGGGKIKKED</sequence>
<comment type="caution">
    <text evidence="1">The sequence shown here is derived from an EMBL/GenBank/DDBJ whole genome shotgun (WGS) entry which is preliminary data.</text>
</comment>
<proteinExistence type="predicted"/>